<proteinExistence type="predicted"/>
<gene>
    <name evidence="2" type="ORF">Vretimale_19926</name>
</gene>
<feature type="region of interest" description="Disordered" evidence="1">
    <location>
        <begin position="40"/>
        <end position="63"/>
    </location>
</feature>
<evidence type="ECO:0000313" key="3">
    <source>
        <dbReference type="Proteomes" id="UP000722791"/>
    </source>
</evidence>
<accession>A0A8J4LZP8</accession>
<evidence type="ECO:0000256" key="1">
    <source>
        <dbReference type="SAM" id="MobiDB-lite"/>
    </source>
</evidence>
<reference evidence="2" key="1">
    <citation type="journal article" date="2021" name="Proc. Natl. Acad. Sci. U.S.A.">
        <title>Three genomes in the algal genus Volvox reveal the fate of a haploid sex-determining region after a transition to homothallism.</title>
        <authorList>
            <person name="Yamamoto K."/>
            <person name="Hamaji T."/>
            <person name="Kawai-Toyooka H."/>
            <person name="Matsuzaki R."/>
            <person name="Takahashi F."/>
            <person name="Nishimura Y."/>
            <person name="Kawachi M."/>
            <person name="Noguchi H."/>
            <person name="Minakuchi Y."/>
            <person name="Umen J.G."/>
            <person name="Toyoda A."/>
            <person name="Nozaki H."/>
        </authorList>
    </citation>
    <scope>NUCLEOTIDE SEQUENCE</scope>
    <source>
        <strain evidence="2">NIES-3785</strain>
    </source>
</reference>
<dbReference type="EMBL" id="BNCQ01000109">
    <property type="protein sequence ID" value="GIM17388.1"/>
    <property type="molecule type" value="Genomic_DNA"/>
</dbReference>
<feature type="compositionally biased region" description="Low complexity" evidence="1">
    <location>
        <begin position="48"/>
        <end position="63"/>
    </location>
</feature>
<evidence type="ECO:0000313" key="2">
    <source>
        <dbReference type="EMBL" id="GIM17388.1"/>
    </source>
</evidence>
<comment type="caution">
    <text evidence="2">The sequence shown here is derived from an EMBL/GenBank/DDBJ whole genome shotgun (WGS) entry which is preliminary data.</text>
</comment>
<dbReference type="AlphaFoldDB" id="A0A8J4LZP8"/>
<protein>
    <submittedName>
        <fullName evidence="2">Uncharacterized protein</fullName>
    </submittedName>
</protein>
<name>A0A8J4LZP8_9CHLO</name>
<dbReference type="Proteomes" id="UP000722791">
    <property type="component" value="Unassembled WGS sequence"/>
</dbReference>
<sequence>MSYNVLWSMLILGMLGEPRHQPLVRHLVYCVNRYGTTTWKSPSPVAEPMSSKSSMRSTPSPSGPAGLAYDDLTQLVQYHLESRFLGLTGEAYDLRPPGGMDVLVRQIRSRRQELAAQSATVVHQFVVAALQVYIHLYVYMCTTTTTAINIYYK</sequence>
<organism evidence="2 3">
    <name type="scientific">Volvox reticuliferus</name>
    <dbReference type="NCBI Taxonomy" id="1737510"/>
    <lineage>
        <taxon>Eukaryota</taxon>
        <taxon>Viridiplantae</taxon>
        <taxon>Chlorophyta</taxon>
        <taxon>core chlorophytes</taxon>
        <taxon>Chlorophyceae</taxon>
        <taxon>CS clade</taxon>
        <taxon>Chlamydomonadales</taxon>
        <taxon>Volvocaceae</taxon>
        <taxon>Volvox</taxon>
    </lineage>
</organism>